<keyword evidence="2 3" id="KW-0732">Signal</keyword>
<dbReference type="Gene3D" id="1.20.1420.20">
    <property type="entry name" value="M75 peptidase, HXXE motif"/>
    <property type="match status" value="1"/>
</dbReference>
<evidence type="ECO:0000259" key="4">
    <source>
        <dbReference type="Pfam" id="PF09375"/>
    </source>
</evidence>
<evidence type="ECO:0000256" key="3">
    <source>
        <dbReference type="SAM" id="SignalP"/>
    </source>
</evidence>
<dbReference type="InterPro" id="IPR038352">
    <property type="entry name" value="Imelysin_sf"/>
</dbReference>
<evidence type="ECO:0000313" key="5">
    <source>
        <dbReference type="EMBL" id="MCT8970739.1"/>
    </source>
</evidence>
<comment type="caution">
    <text evidence="5">The sequence shown here is derived from an EMBL/GenBank/DDBJ whole genome shotgun (WGS) entry which is preliminary data.</text>
</comment>
<dbReference type="GO" id="GO:0030313">
    <property type="term" value="C:cell envelope"/>
    <property type="evidence" value="ECO:0007669"/>
    <property type="project" value="UniProtKB-SubCell"/>
</dbReference>
<evidence type="ECO:0000256" key="2">
    <source>
        <dbReference type="ARBA" id="ARBA00022729"/>
    </source>
</evidence>
<proteinExistence type="predicted"/>
<evidence type="ECO:0000313" key="6">
    <source>
        <dbReference type="Proteomes" id="UP001320898"/>
    </source>
</evidence>
<dbReference type="EMBL" id="JALIDZ010000001">
    <property type="protein sequence ID" value="MCT8970739.1"/>
    <property type="molecule type" value="Genomic_DNA"/>
</dbReference>
<dbReference type="Pfam" id="PF09375">
    <property type="entry name" value="Peptidase_M75"/>
    <property type="match status" value="1"/>
</dbReference>
<feature type="signal peptide" evidence="3">
    <location>
        <begin position="1"/>
        <end position="19"/>
    </location>
</feature>
<accession>A0AAW5QV06</accession>
<protein>
    <recommendedName>
        <fullName evidence="4">Imelysin-like domain-containing protein</fullName>
    </recommendedName>
</protein>
<dbReference type="InterPro" id="IPR034984">
    <property type="entry name" value="Imelysin-like_IPPA"/>
</dbReference>
<dbReference type="CDD" id="cd14659">
    <property type="entry name" value="Imelysin-like_IPPA"/>
    <property type="match status" value="1"/>
</dbReference>
<reference evidence="5 6" key="1">
    <citation type="submission" date="2022-04" db="EMBL/GenBank/DDBJ databases">
        <authorList>
            <person name="Ye Y.-Q."/>
            <person name="Du Z.-J."/>
        </authorList>
    </citation>
    <scope>NUCLEOTIDE SEQUENCE [LARGE SCALE GENOMIC DNA]</scope>
    <source>
        <strain evidence="5 6">A6E488</strain>
    </source>
</reference>
<dbReference type="AlphaFoldDB" id="A0AAW5QV06"/>
<evidence type="ECO:0000256" key="1">
    <source>
        <dbReference type="ARBA" id="ARBA00004196"/>
    </source>
</evidence>
<name>A0AAW5QV06_9HYPH</name>
<dbReference type="InterPro" id="IPR018976">
    <property type="entry name" value="Imelysin-like"/>
</dbReference>
<feature type="domain" description="Imelysin-like" evidence="4">
    <location>
        <begin position="36"/>
        <end position="335"/>
    </location>
</feature>
<dbReference type="RefSeq" id="WP_261614298.1">
    <property type="nucleotide sequence ID" value="NZ_JALIDZ010000001.1"/>
</dbReference>
<keyword evidence="6" id="KW-1185">Reference proteome</keyword>
<gene>
    <name evidence="5" type="ORF">MUB46_02595</name>
</gene>
<dbReference type="Proteomes" id="UP001320898">
    <property type="component" value="Unassembled WGS sequence"/>
</dbReference>
<organism evidence="5 6">
    <name type="scientific">Microbaculum marinisediminis</name>
    <dbReference type="NCBI Taxonomy" id="2931392"/>
    <lineage>
        <taxon>Bacteria</taxon>
        <taxon>Pseudomonadati</taxon>
        <taxon>Pseudomonadota</taxon>
        <taxon>Alphaproteobacteria</taxon>
        <taxon>Hyphomicrobiales</taxon>
        <taxon>Tepidamorphaceae</taxon>
        <taxon>Microbaculum</taxon>
    </lineage>
</organism>
<sequence length="356" mass="38540">MRRALCAVLLCLWATGASAGMPDNLGQRITDGFVRPSVTQFANTAAVLSGDIDRLCREPSEPRLDTVRQRFDTLVEAWFRIFFLRFGPMVVDNRFEKIFFWPDPRGVVLRQVGAILAGPDADAIDPAKLAAKSVAVQGLPALEFLLFGTGSPSLLDKTDEGRFRCAYALSASVVLSERAAAIVADWGPDSAFVREIAHPGPNNDIYRNDQEVAAEVVKALAGGTAFLAEVVIVPFLGKEPEQANYRKAPLWRSGSTIRAVRGGLAGLRDFYAATGIGEALSAPDRWIDGGLRLEMRKILDTLDKLDMPLDEAVRPGPGREALIYTVIALKSLHTTMDTRLAQAVGVSVGFNALDGD</sequence>
<comment type="subcellular location">
    <subcellularLocation>
        <location evidence="1">Cell envelope</location>
    </subcellularLocation>
</comment>
<feature type="chain" id="PRO_5043520987" description="Imelysin-like domain-containing protein" evidence="3">
    <location>
        <begin position="20"/>
        <end position="356"/>
    </location>
</feature>